<evidence type="ECO:0000313" key="6">
    <source>
        <dbReference type="Proteomes" id="UP000515570"/>
    </source>
</evidence>
<keyword evidence="6" id="KW-1185">Reference proteome</keyword>
<feature type="signal peptide" evidence="3">
    <location>
        <begin position="1"/>
        <end position="23"/>
    </location>
</feature>
<dbReference type="GO" id="GO:0005975">
    <property type="term" value="P:carbohydrate metabolic process"/>
    <property type="evidence" value="ECO:0007669"/>
    <property type="project" value="UniProtKB-ARBA"/>
</dbReference>
<evidence type="ECO:0000256" key="3">
    <source>
        <dbReference type="SAM" id="SignalP"/>
    </source>
</evidence>
<keyword evidence="2" id="KW-1133">Transmembrane helix</keyword>
<dbReference type="EMBL" id="CP059833">
    <property type="protein sequence ID" value="QMV84638.1"/>
    <property type="molecule type" value="Genomic_DNA"/>
</dbReference>
<dbReference type="Gene3D" id="2.60.40.10">
    <property type="entry name" value="Immunoglobulins"/>
    <property type="match status" value="1"/>
</dbReference>
<reference evidence="5 6" key="1">
    <citation type="submission" date="2020-07" db="EMBL/GenBank/DDBJ databases">
        <title>non toxigenic Corynebacterium sp. nov from a clinical source.</title>
        <authorList>
            <person name="Bernier A.-M."/>
            <person name="Bernard K."/>
        </authorList>
    </citation>
    <scope>NUCLEOTIDE SEQUENCE [LARGE SCALE GENOMIC DNA]</scope>
    <source>
        <strain evidence="6">NML 93-0612</strain>
    </source>
</reference>
<keyword evidence="3" id="KW-0732">Signal</keyword>
<dbReference type="InterPro" id="IPR026466">
    <property type="entry name" value="Fim_isopep_form_D2_dom"/>
</dbReference>
<dbReference type="InterPro" id="IPR013783">
    <property type="entry name" value="Ig-like_fold"/>
</dbReference>
<dbReference type="NCBIfam" id="TIGR04226">
    <property type="entry name" value="RrgB_K2N_iso_D2"/>
    <property type="match status" value="1"/>
</dbReference>
<evidence type="ECO:0000259" key="4">
    <source>
        <dbReference type="Pfam" id="PF16555"/>
    </source>
</evidence>
<organism evidence="5 6">
    <name type="scientific">Corynebacterium hindlerae</name>
    <dbReference type="NCBI Taxonomy" id="699041"/>
    <lineage>
        <taxon>Bacteria</taxon>
        <taxon>Bacillati</taxon>
        <taxon>Actinomycetota</taxon>
        <taxon>Actinomycetes</taxon>
        <taxon>Mycobacteriales</taxon>
        <taxon>Corynebacteriaceae</taxon>
        <taxon>Corynebacterium</taxon>
    </lineage>
</organism>
<feature type="chain" id="PRO_5038950712" evidence="3">
    <location>
        <begin position="24"/>
        <end position="444"/>
    </location>
</feature>
<name>A0A7G5FDE7_9CORY</name>
<keyword evidence="2" id="KW-0472">Membrane</keyword>
<dbReference type="Pfam" id="PF16555">
    <property type="entry name" value="GramPos_pilinD1"/>
    <property type="match status" value="1"/>
</dbReference>
<evidence type="ECO:0000313" key="5">
    <source>
        <dbReference type="EMBL" id="QMV84638.1"/>
    </source>
</evidence>
<dbReference type="Gene3D" id="2.60.40.740">
    <property type="match status" value="1"/>
</dbReference>
<dbReference type="RefSeq" id="WP_182385446.1">
    <property type="nucleotide sequence ID" value="NZ_CP059833.1"/>
</dbReference>
<feature type="transmembrane region" description="Helical" evidence="2">
    <location>
        <begin position="410"/>
        <end position="430"/>
    </location>
</feature>
<dbReference type="InterPro" id="IPR032364">
    <property type="entry name" value="GramPos_pilinD1_N"/>
</dbReference>
<dbReference type="Proteomes" id="UP000515570">
    <property type="component" value="Chromosome"/>
</dbReference>
<dbReference type="NCBIfam" id="NF033902">
    <property type="entry name" value="iso_D2_wall_anc"/>
    <property type="match status" value="1"/>
</dbReference>
<feature type="region of interest" description="Disordered" evidence="1">
    <location>
        <begin position="361"/>
        <end position="394"/>
    </location>
</feature>
<sequence>MSRRLACFFALVFALLGAAPAIAQGNYTLTVVKTDGIGQEYGAPVSGVPFQINQLLDMPPTQQAQLAEMAQQNIAVLTDDSPHPMGPATTVVTNSEGVARFVGLAPGVYLVREQPYRVGNVDYIEATPFLVSVPAIGERATNDVVIRPKNQPLPVYKETDKFCVTENDPARLQVVTGVPAPDRDGVLHQYAIVDPIDPRMKYLGNLEVKIQGQQDLLLVVDTDYSFAFDDTTNSVLVQFTEAGLAKLAAARSDHPETRVITSFDATVHDWVAVGEVVPNTAYLIPDGWGFDLKPQAFRPIWWVTPTETAPVRPTLTFQQALFPLPDKKVDSLSGLDSVAIPSNPVAICKCLPGQVPPPFPGIPGGPALPITPRPAEPGSSVAQPPATTPSQADRQPLLPRLGLALTGANVLWAIVSAALLAIAGWALFLLGKRKRERSDAEERS</sequence>
<proteinExistence type="predicted"/>
<evidence type="ECO:0000256" key="1">
    <source>
        <dbReference type="SAM" id="MobiDB-lite"/>
    </source>
</evidence>
<accession>A0A7G5FDE7</accession>
<dbReference type="AlphaFoldDB" id="A0A7G5FDE7"/>
<dbReference type="InterPro" id="IPR048052">
    <property type="entry name" value="FM1-like"/>
</dbReference>
<gene>
    <name evidence="5" type="ORF">HW450_09775</name>
</gene>
<evidence type="ECO:0000256" key="2">
    <source>
        <dbReference type="SAM" id="Phobius"/>
    </source>
</evidence>
<keyword evidence="2" id="KW-0812">Transmembrane</keyword>
<protein>
    <submittedName>
        <fullName evidence="5">SpaH/EbpB family LPXTG-anchored major pilin</fullName>
    </submittedName>
</protein>
<feature type="domain" description="Gram-positive pilin subunit D1 N-terminal" evidence="4">
    <location>
        <begin position="41"/>
        <end position="151"/>
    </location>
</feature>